<comment type="cofactor">
    <cofactor evidence="1">
        <name>FAD</name>
        <dbReference type="ChEBI" id="CHEBI:57692"/>
    </cofactor>
</comment>
<dbReference type="PROSITE" id="PS00197">
    <property type="entry name" value="2FE2S_FER_1"/>
    <property type="match status" value="1"/>
</dbReference>
<keyword evidence="7" id="KW-0408">Iron</keyword>
<dbReference type="GO" id="GO:0046872">
    <property type="term" value="F:metal ion binding"/>
    <property type="evidence" value="ECO:0007669"/>
    <property type="project" value="UniProtKB-KW"/>
</dbReference>
<dbReference type="GO" id="GO:0016491">
    <property type="term" value="F:oxidoreductase activity"/>
    <property type="evidence" value="ECO:0007669"/>
    <property type="project" value="UniProtKB-KW"/>
</dbReference>
<organism evidence="11 12">
    <name type="scientific">Sinomicrobium pectinilyticum</name>
    <dbReference type="NCBI Taxonomy" id="1084421"/>
    <lineage>
        <taxon>Bacteria</taxon>
        <taxon>Pseudomonadati</taxon>
        <taxon>Bacteroidota</taxon>
        <taxon>Flavobacteriia</taxon>
        <taxon>Flavobacteriales</taxon>
        <taxon>Flavobacteriaceae</taxon>
        <taxon>Sinomicrobium</taxon>
    </lineage>
</organism>
<gene>
    <name evidence="11" type="ORF">ED312_07775</name>
</gene>
<dbReference type="Pfam" id="PF00970">
    <property type="entry name" value="FAD_binding_6"/>
    <property type="match status" value="1"/>
</dbReference>
<dbReference type="InterPro" id="IPR006058">
    <property type="entry name" value="2Fe2S_fd_BS"/>
</dbReference>
<dbReference type="CDD" id="cd06214">
    <property type="entry name" value="PA_degradation_oxidoreductase_like"/>
    <property type="match status" value="1"/>
</dbReference>
<dbReference type="Gene3D" id="3.40.50.80">
    <property type="entry name" value="Nucleotide-binding domain of ferredoxin-NADP reductase (FNR) module"/>
    <property type="match status" value="1"/>
</dbReference>
<keyword evidence="4" id="KW-0479">Metal-binding</keyword>
<accession>A0A3N0ELA7</accession>
<dbReference type="PANTHER" id="PTHR47354:SF8">
    <property type="entry name" value="1,2-PHENYLACETYL-COA EPOXIDASE, SUBUNIT E"/>
    <property type="match status" value="1"/>
</dbReference>
<dbReference type="InterPro" id="IPR036010">
    <property type="entry name" value="2Fe-2S_ferredoxin-like_sf"/>
</dbReference>
<dbReference type="InterPro" id="IPR001709">
    <property type="entry name" value="Flavoprot_Pyr_Nucl_cyt_Rdtase"/>
</dbReference>
<dbReference type="InterPro" id="IPR039261">
    <property type="entry name" value="FNR_nucleotide-bd"/>
</dbReference>
<dbReference type="InterPro" id="IPR001433">
    <property type="entry name" value="OxRdtase_FAD/NAD-bd"/>
</dbReference>
<dbReference type="EMBL" id="RJTM01000057">
    <property type="protein sequence ID" value="RNL88680.1"/>
    <property type="molecule type" value="Genomic_DNA"/>
</dbReference>
<dbReference type="InterPro" id="IPR012675">
    <property type="entry name" value="Beta-grasp_dom_sf"/>
</dbReference>
<comment type="caution">
    <text evidence="11">The sequence shown here is derived from an EMBL/GenBank/DDBJ whole genome shotgun (WGS) entry which is preliminary data.</text>
</comment>
<dbReference type="InterPro" id="IPR050415">
    <property type="entry name" value="MRET"/>
</dbReference>
<evidence type="ECO:0000259" key="10">
    <source>
        <dbReference type="PROSITE" id="PS51384"/>
    </source>
</evidence>
<keyword evidence="12" id="KW-1185">Reference proteome</keyword>
<dbReference type="RefSeq" id="WP_123215442.1">
    <property type="nucleotide sequence ID" value="NZ_RJTM01000057.1"/>
</dbReference>
<protein>
    <submittedName>
        <fullName evidence="11">Ferredoxin--NADP reductase</fullName>
    </submittedName>
</protein>
<keyword evidence="6" id="KW-0560">Oxidoreductase</keyword>
<feature type="domain" description="2Fe-2S ferredoxin-type" evidence="9">
    <location>
        <begin position="260"/>
        <end position="350"/>
    </location>
</feature>
<dbReference type="Proteomes" id="UP000267469">
    <property type="component" value="Unassembled WGS sequence"/>
</dbReference>
<evidence type="ECO:0000313" key="11">
    <source>
        <dbReference type="EMBL" id="RNL88680.1"/>
    </source>
</evidence>
<dbReference type="Gene3D" id="2.40.30.10">
    <property type="entry name" value="Translation factors"/>
    <property type="match status" value="1"/>
</dbReference>
<evidence type="ECO:0000256" key="4">
    <source>
        <dbReference type="ARBA" id="ARBA00022723"/>
    </source>
</evidence>
<dbReference type="InterPro" id="IPR017927">
    <property type="entry name" value="FAD-bd_FR_type"/>
</dbReference>
<reference evidence="11 12" key="1">
    <citation type="submission" date="2018-10" db="EMBL/GenBank/DDBJ databases">
        <title>Sinomicrobium pectinilyticum sp. nov., a pectinase-producing bacterium isolated from alkaline and saline soil, and emended description of the genus Sinomicrobium.</title>
        <authorList>
            <person name="Cheng B."/>
            <person name="Li C."/>
            <person name="Lai Q."/>
            <person name="Du M."/>
            <person name="Shao Z."/>
            <person name="Xu P."/>
            <person name="Yang C."/>
        </authorList>
    </citation>
    <scope>NUCLEOTIDE SEQUENCE [LARGE SCALE GENOMIC DNA]</scope>
    <source>
        <strain evidence="11 12">5DNS001</strain>
    </source>
</reference>
<dbReference type="Gene3D" id="3.10.20.30">
    <property type="match status" value="1"/>
</dbReference>
<dbReference type="SUPFAM" id="SSF54292">
    <property type="entry name" value="2Fe-2S ferredoxin-like"/>
    <property type="match status" value="1"/>
</dbReference>
<evidence type="ECO:0000256" key="1">
    <source>
        <dbReference type="ARBA" id="ARBA00001974"/>
    </source>
</evidence>
<dbReference type="Pfam" id="PF00111">
    <property type="entry name" value="Fer2"/>
    <property type="match status" value="1"/>
</dbReference>
<dbReference type="GO" id="GO:0050660">
    <property type="term" value="F:flavin adenine dinucleotide binding"/>
    <property type="evidence" value="ECO:0007669"/>
    <property type="project" value="TreeGrafter"/>
</dbReference>
<dbReference type="PROSITE" id="PS51085">
    <property type="entry name" value="2FE2S_FER_2"/>
    <property type="match status" value="1"/>
</dbReference>
<keyword evidence="2" id="KW-0285">Flavoprotein</keyword>
<dbReference type="InterPro" id="IPR008333">
    <property type="entry name" value="Cbr1-like_FAD-bd_dom"/>
</dbReference>
<evidence type="ECO:0000313" key="12">
    <source>
        <dbReference type="Proteomes" id="UP000267469"/>
    </source>
</evidence>
<dbReference type="InterPro" id="IPR017938">
    <property type="entry name" value="Riboflavin_synthase-like_b-brl"/>
</dbReference>
<dbReference type="SUPFAM" id="SSF63380">
    <property type="entry name" value="Riboflavin synthase domain-like"/>
    <property type="match status" value="1"/>
</dbReference>
<dbReference type="GO" id="GO:0051537">
    <property type="term" value="F:2 iron, 2 sulfur cluster binding"/>
    <property type="evidence" value="ECO:0007669"/>
    <property type="project" value="UniProtKB-KW"/>
</dbReference>
<dbReference type="InterPro" id="IPR001041">
    <property type="entry name" value="2Fe-2S_ferredoxin-type"/>
</dbReference>
<dbReference type="PANTHER" id="PTHR47354">
    <property type="entry name" value="NADH OXIDOREDUCTASE HCR"/>
    <property type="match status" value="1"/>
</dbReference>
<keyword evidence="8" id="KW-0411">Iron-sulfur</keyword>
<dbReference type="OrthoDB" id="9789468at2"/>
<keyword evidence="5" id="KW-0274">FAD</keyword>
<evidence type="ECO:0000256" key="3">
    <source>
        <dbReference type="ARBA" id="ARBA00022714"/>
    </source>
</evidence>
<evidence type="ECO:0000256" key="6">
    <source>
        <dbReference type="ARBA" id="ARBA00023002"/>
    </source>
</evidence>
<name>A0A3N0ELA7_SINP1</name>
<dbReference type="PRINTS" id="PR00371">
    <property type="entry name" value="FPNCR"/>
</dbReference>
<dbReference type="CDD" id="cd00207">
    <property type="entry name" value="fer2"/>
    <property type="match status" value="1"/>
</dbReference>
<feature type="domain" description="FAD-binding FR-type" evidence="10">
    <location>
        <begin position="2"/>
        <end position="106"/>
    </location>
</feature>
<dbReference type="Pfam" id="PF00175">
    <property type="entry name" value="NAD_binding_1"/>
    <property type="match status" value="1"/>
</dbReference>
<evidence type="ECO:0000256" key="2">
    <source>
        <dbReference type="ARBA" id="ARBA00022630"/>
    </source>
</evidence>
<dbReference type="PRINTS" id="PR00406">
    <property type="entry name" value="CYTB5RDTASE"/>
</dbReference>
<evidence type="ECO:0000256" key="5">
    <source>
        <dbReference type="ARBA" id="ARBA00022827"/>
    </source>
</evidence>
<sequence length="350" mass="39348">MLHFHPLRVSKIERNTLQAVTITFDVPENLREIFIHEAGQHITIKKKFDGQEIRRSYSICTSPGEGTLSVGIKEIPDGIFSRYANRSLREGDILEVHPPEGHFTFTPDASRSRAVAAFAAGSGITPVISILKTLLEEEPQSKFVLVYGNRSTADTMFLREITELIATYPERLTVYFTYSRAEEENALFGRIEHATVNYIIKNKQKDTAFDAFYLCGPEEMINTVSETLKENGIEEDKINFELFVSSKEEEKLDENLEGKSRVKVIVDDEEFEFTMSRSEKVLDAALRNDIDAPYSCQGGVCSSCLARVTEGKVKMVKNQILTDAEIAEGLVLTCQSHPVTPTLSIDYDDV</sequence>
<dbReference type="AlphaFoldDB" id="A0A3N0ELA7"/>
<dbReference type="PROSITE" id="PS51384">
    <property type="entry name" value="FAD_FR"/>
    <property type="match status" value="1"/>
</dbReference>
<dbReference type="SUPFAM" id="SSF52343">
    <property type="entry name" value="Ferredoxin reductase-like, C-terminal NADP-linked domain"/>
    <property type="match status" value="1"/>
</dbReference>
<evidence type="ECO:0000256" key="7">
    <source>
        <dbReference type="ARBA" id="ARBA00023004"/>
    </source>
</evidence>
<evidence type="ECO:0000259" key="9">
    <source>
        <dbReference type="PROSITE" id="PS51085"/>
    </source>
</evidence>
<proteinExistence type="predicted"/>
<keyword evidence="3" id="KW-0001">2Fe-2S</keyword>
<evidence type="ECO:0000256" key="8">
    <source>
        <dbReference type="ARBA" id="ARBA00023014"/>
    </source>
</evidence>